<reference evidence="1" key="1">
    <citation type="submission" date="2025-08" db="UniProtKB">
        <authorList>
            <consortium name="Ensembl"/>
        </authorList>
    </citation>
    <scope>IDENTIFICATION</scope>
</reference>
<accession>A0A663ELZ9</accession>
<sequence>MSGSGAPGPGAAPCRFAHYFVLCGIDAESGLEPDELPSCILPFPSTPKNVTELKNKIISVGSNAFSKMFIFGAFMTGCELIMLGKG</sequence>
<evidence type="ECO:0000313" key="1">
    <source>
        <dbReference type="Ensembl" id="ENSACCP00020012901.1"/>
    </source>
</evidence>
<dbReference type="AlphaFoldDB" id="A0A663ELZ9"/>
<dbReference type="Proteomes" id="UP000472275">
    <property type="component" value="Chromosome 17"/>
</dbReference>
<dbReference type="GeneTree" id="ENSGT00950000183775"/>
<dbReference type="InParanoid" id="A0A663ELZ9"/>
<evidence type="ECO:0000313" key="2">
    <source>
        <dbReference type="Proteomes" id="UP000472275"/>
    </source>
</evidence>
<keyword evidence="2" id="KW-1185">Reference proteome</keyword>
<name>A0A663ELZ9_AQUCH</name>
<protein>
    <submittedName>
        <fullName evidence="1">Uncharacterized protein</fullName>
    </submittedName>
</protein>
<dbReference type="Ensembl" id="ENSACCT00020013492.1">
    <property type="protein sequence ID" value="ENSACCP00020012901.1"/>
    <property type="gene ID" value="ENSACCG00020008877.1"/>
</dbReference>
<organism evidence="1 2">
    <name type="scientific">Aquila chrysaetos chrysaetos</name>
    <dbReference type="NCBI Taxonomy" id="223781"/>
    <lineage>
        <taxon>Eukaryota</taxon>
        <taxon>Metazoa</taxon>
        <taxon>Chordata</taxon>
        <taxon>Craniata</taxon>
        <taxon>Vertebrata</taxon>
        <taxon>Euteleostomi</taxon>
        <taxon>Archelosauria</taxon>
        <taxon>Archosauria</taxon>
        <taxon>Dinosauria</taxon>
        <taxon>Saurischia</taxon>
        <taxon>Theropoda</taxon>
        <taxon>Coelurosauria</taxon>
        <taxon>Aves</taxon>
        <taxon>Neognathae</taxon>
        <taxon>Neoaves</taxon>
        <taxon>Telluraves</taxon>
        <taxon>Accipitrimorphae</taxon>
        <taxon>Accipitriformes</taxon>
        <taxon>Accipitridae</taxon>
        <taxon>Accipitrinae</taxon>
        <taxon>Aquila</taxon>
    </lineage>
</organism>
<reference evidence="1" key="2">
    <citation type="submission" date="2025-09" db="UniProtKB">
        <authorList>
            <consortium name="Ensembl"/>
        </authorList>
    </citation>
    <scope>IDENTIFICATION</scope>
</reference>
<proteinExistence type="predicted"/>